<organism evidence="1 2">
    <name type="scientific">Clunio marinus</name>
    <dbReference type="NCBI Taxonomy" id="568069"/>
    <lineage>
        <taxon>Eukaryota</taxon>
        <taxon>Metazoa</taxon>
        <taxon>Ecdysozoa</taxon>
        <taxon>Arthropoda</taxon>
        <taxon>Hexapoda</taxon>
        <taxon>Insecta</taxon>
        <taxon>Pterygota</taxon>
        <taxon>Neoptera</taxon>
        <taxon>Endopterygota</taxon>
        <taxon>Diptera</taxon>
        <taxon>Nematocera</taxon>
        <taxon>Chironomoidea</taxon>
        <taxon>Chironomidae</taxon>
        <taxon>Clunio</taxon>
    </lineage>
</organism>
<dbReference type="Proteomes" id="UP000183832">
    <property type="component" value="Unassembled WGS sequence"/>
</dbReference>
<proteinExistence type="predicted"/>
<sequence length="62" mass="6943">MSDDNHEKILSKYLHCGIKVDNQKSGTRFDLNSITAGVLNIGLLHDIYCWGRLSLGELQLPT</sequence>
<dbReference type="EMBL" id="CVRI01000001">
    <property type="protein sequence ID" value="CRK86579.1"/>
    <property type="molecule type" value="Genomic_DNA"/>
</dbReference>
<protein>
    <submittedName>
        <fullName evidence="1">CLUMA_CG000417, isoform A</fullName>
    </submittedName>
</protein>
<evidence type="ECO:0000313" key="1">
    <source>
        <dbReference type="EMBL" id="CRK86579.1"/>
    </source>
</evidence>
<evidence type="ECO:0000313" key="2">
    <source>
        <dbReference type="Proteomes" id="UP000183832"/>
    </source>
</evidence>
<dbReference type="AlphaFoldDB" id="A0A1J1HFG0"/>
<reference evidence="1 2" key="1">
    <citation type="submission" date="2015-04" db="EMBL/GenBank/DDBJ databases">
        <authorList>
            <person name="Syromyatnikov M.Y."/>
            <person name="Popov V.N."/>
        </authorList>
    </citation>
    <scope>NUCLEOTIDE SEQUENCE [LARGE SCALE GENOMIC DNA]</scope>
</reference>
<accession>A0A1J1HFG0</accession>
<name>A0A1J1HFG0_9DIPT</name>
<keyword evidence="2" id="KW-1185">Reference proteome</keyword>
<gene>
    <name evidence="1" type="ORF">CLUMA_CG000417</name>
</gene>